<keyword evidence="5" id="KW-1185">Reference proteome</keyword>
<dbReference type="GO" id="GO:0032259">
    <property type="term" value="P:methylation"/>
    <property type="evidence" value="ECO:0007669"/>
    <property type="project" value="UniProtKB-KW"/>
</dbReference>
<protein>
    <submittedName>
        <fullName evidence="4">SAM-dependent methyltransferase</fullName>
    </submittedName>
</protein>
<comment type="caution">
    <text evidence="4">The sequence shown here is derived from an EMBL/GenBank/DDBJ whole genome shotgun (WGS) entry which is preliminary data.</text>
</comment>
<dbReference type="PANTHER" id="PTHR43861">
    <property type="entry name" value="TRANS-ACONITATE 2-METHYLTRANSFERASE-RELATED"/>
    <property type="match status" value="1"/>
</dbReference>
<dbReference type="EMBL" id="BORQ01000012">
    <property type="protein sequence ID" value="GIO34711.1"/>
    <property type="molecule type" value="Genomic_DNA"/>
</dbReference>
<proteinExistence type="predicted"/>
<accession>A0A919XM22</accession>
<dbReference type="Proteomes" id="UP000679779">
    <property type="component" value="Unassembled WGS sequence"/>
</dbReference>
<dbReference type="RefSeq" id="WP_160045120.1">
    <property type="nucleotide sequence ID" value="NZ_BORQ01000012.1"/>
</dbReference>
<gene>
    <name evidence="4" type="ORF">J2TS6_58520</name>
</gene>
<organism evidence="4 5">
    <name type="scientific">Paenibacillus albilobatus</name>
    <dbReference type="NCBI Taxonomy" id="2716884"/>
    <lineage>
        <taxon>Bacteria</taxon>
        <taxon>Bacillati</taxon>
        <taxon>Bacillota</taxon>
        <taxon>Bacilli</taxon>
        <taxon>Bacillales</taxon>
        <taxon>Paenibacillaceae</taxon>
        <taxon>Paenibacillus</taxon>
    </lineage>
</organism>
<feature type="domain" description="Methyltransferase" evidence="3">
    <location>
        <begin position="38"/>
        <end position="125"/>
    </location>
</feature>
<reference evidence="4" key="1">
    <citation type="submission" date="2021-03" db="EMBL/GenBank/DDBJ databases">
        <title>Antimicrobial resistance genes in bacteria isolated from Japanese honey, and their potential for conferring macrolide and lincosamide resistance in the American foulbrood pathogen Paenibacillus larvae.</title>
        <authorList>
            <person name="Okamoto M."/>
            <person name="Kumagai M."/>
            <person name="Kanamori H."/>
            <person name="Takamatsu D."/>
        </authorList>
    </citation>
    <scope>NUCLEOTIDE SEQUENCE</scope>
    <source>
        <strain evidence="4">J2TS6</strain>
    </source>
</reference>
<keyword evidence="1 4" id="KW-0489">Methyltransferase</keyword>
<dbReference type="InterPro" id="IPR041698">
    <property type="entry name" value="Methyltransf_25"/>
</dbReference>
<dbReference type="PANTHER" id="PTHR43861:SF1">
    <property type="entry name" value="TRANS-ACONITATE 2-METHYLTRANSFERASE"/>
    <property type="match status" value="1"/>
</dbReference>
<evidence type="ECO:0000313" key="4">
    <source>
        <dbReference type="EMBL" id="GIO34711.1"/>
    </source>
</evidence>
<name>A0A919XM22_9BACL</name>
<keyword evidence="2" id="KW-0808">Transferase</keyword>
<dbReference type="SUPFAM" id="SSF53335">
    <property type="entry name" value="S-adenosyl-L-methionine-dependent methyltransferases"/>
    <property type="match status" value="1"/>
</dbReference>
<sequence>MESMNQWKPLDYDRKLGFVSEYGKDLLSLLNPQKHETILDLGCGTGDLTSEIAASGAEVIGLDASSAMIERARAKYPEISFRTGDAQRFNADRLYDAVFSNAALHWMKNAEDAAQSVMQALKPGGRFVAEFGGAGNVGAIVRAIANVLTRDYGIDADARNPWYFPTPAEYAALLERQGFIVRLMVYFDRPTKLPDGQKGMLSWLSQFGGPFFAGLTAEQIGDACGKISREVLGSLWKDGAVYADYKRLRVVAEKPAAAN</sequence>
<evidence type="ECO:0000313" key="5">
    <source>
        <dbReference type="Proteomes" id="UP000679779"/>
    </source>
</evidence>
<dbReference type="InterPro" id="IPR029063">
    <property type="entry name" value="SAM-dependent_MTases_sf"/>
</dbReference>
<dbReference type="CDD" id="cd02440">
    <property type="entry name" value="AdoMet_MTases"/>
    <property type="match status" value="1"/>
</dbReference>
<evidence type="ECO:0000256" key="2">
    <source>
        <dbReference type="ARBA" id="ARBA00022679"/>
    </source>
</evidence>
<dbReference type="Pfam" id="PF13649">
    <property type="entry name" value="Methyltransf_25"/>
    <property type="match status" value="1"/>
</dbReference>
<evidence type="ECO:0000256" key="1">
    <source>
        <dbReference type="ARBA" id="ARBA00022603"/>
    </source>
</evidence>
<evidence type="ECO:0000259" key="3">
    <source>
        <dbReference type="Pfam" id="PF13649"/>
    </source>
</evidence>
<dbReference type="Gene3D" id="3.40.50.150">
    <property type="entry name" value="Vaccinia Virus protein VP39"/>
    <property type="match status" value="1"/>
</dbReference>
<dbReference type="GO" id="GO:0008168">
    <property type="term" value="F:methyltransferase activity"/>
    <property type="evidence" value="ECO:0007669"/>
    <property type="project" value="UniProtKB-KW"/>
</dbReference>
<dbReference type="AlphaFoldDB" id="A0A919XM22"/>